<evidence type="ECO:0000256" key="8">
    <source>
        <dbReference type="SAM" id="Phobius"/>
    </source>
</evidence>
<dbReference type="PROSITE" id="PS50893">
    <property type="entry name" value="ABC_TRANSPORTER_2"/>
    <property type="match status" value="1"/>
</dbReference>
<feature type="domain" description="ABC transmembrane type-1" evidence="10">
    <location>
        <begin position="22"/>
        <end position="305"/>
    </location>
</feature>
<dbReference type="KEGG" id="fpla:A4U99_09915"/>
<dbReference type="InterPro" id="IPR003439">
    <property type="entry name" value="ABC_transporter-like_ATP-bd"/>
</dbReference>
<keyword evidence="3 8" id="KW-0812">Transmembrane</keyword>
<dbReference type="SMART" id="SM00382">
    <property type="entry name" value="AAA"/>
    <property type="match status" value="1"/>
</dbReference>
<dbReference type="GO" id="GO:0015421">
    <property type="term" value="F:ABC-type oligopeptide transporter activity"/>
    <property type="evidence" value="ECO:0007669"/>
    <property type="project" value="TreeGrafter"/>
</dbReference>
<dbReference type="AlphaFoldDB" id="A0AAX1KIK3"/>
<evidence type="ECO:0000256" key="6">
    <source>
        <dbReference type="ARBA" id="ARBA00022989"/>
    </source>
</evidence>
<protein>
    <submittedName>
        <fullName evidence="11">ABC transporter ATP-binding protein</fullName>
    </submittedName>
</protein>
<evidence type="ECO:0000256" key="7">
    <source>
        <dbReference type="ARBA" id="ARBA00023136"/>
    </source>
</evidence>
<evidence type="ECO:0000259" key="9">
    <source>
        <dbReference type="PROSITE" id="PS50893"/>
    </source>
</evidence>
<dbReference type="GO" id="GO:0005886">
    <property type="term" value="C:plasma membrane"/>
    <property type="evidence" value="ECO:0007669"/>
    <property type="project" value="UniProtKB-SubCell"/>
</dbReference>
<proteinExistence type="predicted"/>
<feature type="transmembrane region" description="Helical" evidence="8">
    <location>
        <begin position="275"/>
        <end position="294"/>
    </location>
</feature>
<dbReference type="GO" id="GO:0016887">
    <property type="term" value="F:ATP hydrolysis activity"/>
    <property type="evidence" value="ECO:0007669"/>
    <property type="project" value="InterPro"/>
</dbReference>
<evidence type="ECO:0000256" key="2">
    <source>
        <dbReference type="ARBA" id="ARBA00022448"/>
    </source>
</evidence>
<comment type="subcellular location">
    <subcellularLocation>
        <location evidence="1">Cell membrane</location>
        <topology evidence="1">Multi-pass membrane protein</topology>
    </subcellularLocation>
</comment>
<evidence type="ECO:0000313" key="12">
    <source>
        <dbReference type="Proteomes" id="UP000595792"/>
    </source>
</evidence>
<evidence type="ECO:0000256" key="1">
    <source>
        <dbReference type="ARBA" id="ARBA00004651"/>
    </source>
</evidence>
<dbReference type="EMBL" id="CP065315">
    <property type="protein sequence ID" value="QQR05769.1"/>
    <property type="molecule type" value="Genomic_DNA"/>
</dbReference>
<dbReference type="InterPro" id="IPR003593">
    <property type="entry name" value="AAA+_ATPase"/>
</dbReference>
<keyword evidence="5 11" id="KW-0067">ATP-binding</keyword>
<dbReference type="Pfam" id="PF00664">
    <property type="entry name" value="ABC_membrane"/>
    <property type="match status" value="1"/>
</dbReference>
<keyword evidence="6 8" id="KW-1133">Transmembrane helix</keyword>
<keyword evidence="7 8" id="KW-0472">Membrane</keyword>
<dbReference type="PANTHER" id="PTHR43394:SF1">
    <property type="entry name" value="ATP-BINDING CASSETTE SUB-FAMILY B MEMBER 10, MITOCHONDRIAL"/>
    <property type="match status" value="1"/>
</dbReference>
<organism evidence="11 12">
    <name type="scientific">Flavonifractor plautii</name>
    <name type="common">Fusobacterium plautii</name>
    <dbReference type="NCBI Taxonomy" id="292800"/>
    <lineage>
        <taxon>Bacteria</taxon>
        <taxon>Bacillati</taxon>
        <taxon>Bacillota</taxon>
        <taxon>Clostridia</taxon>
        <taxon>Eubacteriales</taxon>
        <taxon>Oscillospiraceae</taxon>
        <taxon>Flavonifractor</taxon>
    </lineage>
</organism>
<sequence>MKQKSWISIVFSFASQCRGKIVLSVLCAIISVVAGLIPYWSVYQIITLFIGGSPVMAEVWKWCWIGLGAYAIRFLLYGISTSLSHISAYTILENIRLTLAQRLMKAPLGTVIGESVGKLKSVLVDRVETIELPLAHMIPECISNLLLPVAVFVYLVCIDWRMALAMLVTVPLAFIAFAMMMKNFNKLYADYMESNNYVNGVIVEYVEGIEVIKAFNQSSSSYEKFTKAVQSFKDYTLKWYQITWKLMNFISAVLPSTFLGTLPIGMYLYWTGSLAPQDLVMCLILSLGIVGPLMNFTTYVNETKTVEYAVHDVDKLLHVEELPDTGKPVEVQSKDIQLQDVSFSYTLKGTGDKESGKQVLSHINLKIPEGKFTALVGPSGGGKSTIARLIARFWDVNDGKITIGGVDIRSMPLAQLADIVSFVTQDNFLFNCSIKENIRLGNPDATDEEVYAAAKAACCDEFIQKLDNGYDTMAGDAGNRLSGGEKQRISIARMILKNAPIVILDEATAFTDQENEEKIQQSIAALTKGKTLLVIAHRLSTIKNADQIIVLQNGQVENTGTHQQLLDGDALYRDMWEAHIGAQNWSAGSGKGGN</sequence>
<evidence type="ECO:0000256" key="4">
    <source>
        <dbReference type="ARBA" id="ARBA00022741"/>
    </source>
</evidence>
<dbReference type="Gene3D" id="1.20.1560.10">
    <property type="entry name" value="ABC transporter type 1, transmembrane domain"/>
    <property type="match status" value="1"/>
</dbReference>
<evidence type="ECO:0000256" key="3">
    <source>
        <dbReference type="ARBA" id="ARBA00022692"/>
    </source>
</evidence>
<dbReference type="PROSITE" id="PS50929">
    <property type="entry name" value="ABC_TM1F"/>
    <property type="match status" value="1"/>
</dbReference>
<feature type="transmembrane region" description="Helical" evidence="8">
    <location>
        <begin position="162"/>
        <end position="181"/>
    </location>
</feature>
<dbReference type="Proteomes" id="UP000595792">
    <property type="component" value="Chromosome"/>
</dbReference>
<dbReference type="FunFam" id="3.40.50.300:FF:000287">
    <property type="entry name" value="Multidrug ABC transporter ATP-binding protein"/>
    <property type="match status" value="1"/>
</dbReference>
<dbReference type="GO" id="GO:0005524">
    <property type="term" value="F:ATP binding"/>
    <property type="evidence" value="ECO:0007669"/>
    <property type="project" value="UniProtKB-KW"/>
</dbReference>
<feature type="transmembrane region" description="Helical" evidence="8">
    <location>
        <begin position="134"/>
        <end position="156"/>
    </location>
</feature>
<dbReference type="Pfam" id="PF00005">
    <property type="entry name" value="ABC_tran"/>
    <property type="match status" value="1"/>
</dbReference>
<dbReference type="InterPro" id="IPR039421">
    <property type="entry name" value="Type_1_exporter"/>
</dbReference>
<name>A0AAX1KIK3_FLAPL</name>
<dbReference type="Gene3D" id="3.40.50.300">
    <property type="entry name" value="P-loop containing nucleotide triphosphate hydrolases"/>
    <property type="match status" value="1"/>
</dbReference>
<dbReference type="InterPro" id="IPR017871">
    <property type="entry name" value="ABC_transporter-like_CS"/>
</dbReference>
<dbReference type="CDD" id="cd07346">
    <property type="entry name" value="ABC_6TM_exporters"/>
    <property type="match status" value="1"/>
</dbReference>
<dbReference type="PANTHER" id="PTHR43394">
    <property type="entry name" value="ATP-DEPENDENT PERMEASE MDL1, MITOCHONDRIAL"/>
    <property type="match status" value="1"/>
</dbReference>
<dbReference type="RefSeq" id="WP_065534784.1">
    <property type="nucleotide sequence ID" value="NZ_CP015406.2"/>
</dbReference>
<dbReference type="InterPro" id="IPR011527">
    <property type="entry name" value="ABC1_TM_dom"/>
</dbReference>
<evidence type="ECO:0000313" key="11">
    <source>
        <dbReference type="EMBL" id="QQR05769.1"/>
    </source>
</evidence>
<feature type="domain" description="ABC transporter" evidence="9">
    <location>
        <begin position="336"/>
        <end position="578"/>
    </location>
</feature>
<dbReference type="InterPro" id="IPR036640">
    <property type="entry name" value="ABC1_TM_sf"/>
</dbReference>
<accession>A0AAX1KIK3</accession>
<dbReference type="SUPFAM" id="SSF90123">
    <property type="entry name" value="ABC transporter transmembrane region"/>
    <property type="match status" value="1"/>
</dbReference>
<keyword evidence="4" id="KW-0547">Nucleotide-binding</keyword>
<feature type="transmembrane region" description="Helical" evidence="8">
    <location>
        <begin position="21"/>
        <end position="39"/>
    </location>
</feature>
<feature type="transmembrane region" description="Helical" evidence="8">
    <location>
        <begin position="246"/>
        <end position="269"/>
    </location>
</feature>
<keyword evidence="2" id="KW-0813">Transport</keyword>
<dbReference type="PROSITE" id="PS00211">
    <property type="entry name" value="ABC_TRANSPORTER_1"/>
    <property type="match status" value="1"/>
</dbReference>
<gene>
    <name evidence="11" type="ORF">I5Q84_17860</name>
</gene>
<evidence type="ECO:0000256" key="5">
    <source>
        <dbReference type="ARBA" id="ARBA00022840"/>
    </source>
</evidence>
<evidence type="ECO:0000259" key="10">
    <source>
        <dbReference type="PROSITE" id="PS50929"/>
    </source>
</evidence>
<reference evidence="11 12" key="1">
    <citation type="submission" date="2020-11" db="EMBL/GenBank/DDBJ databases">
        <title>Closed and high quality bacterial genomes of the OMM12 community.</title>
        <authorList>
            <person name="Marbouty M."/>
            <person name="Lamy-Besnier Q."/>
            <person name="Debarbieux L."/>
            <person name="Koszul R."/>
        </authorList>
    </citation>
    <scope>NUCLEOTIDE SEQUENCE [LARGE SCALE GENOMIC DNA]</scope>
    <source>
        <strain evidence="11 12">YL31</strain>
    </source>
</reference>
<dbReference type="SUPFAM" id="SSF52540">
    <property type="entry name" value="P-loop containing nucleoside triphosphate hydrolases"/>
    <property type="match status" value="1"/>
</dbReference>
<dbReference type="InterPro" id="IPR027417">
    <property type="entry name" value="P-loop_NTPase"/>
</dbReference>